<protein>
    <submittedName>
        <fullName evidence="1">Uncharacterized protein</fullName>
    </submittedName>
</protein>
<evidence type="ECO:0000313" key="1">
    <source>
        <dbReference type="EMBL" id="TIH98136.1"/>
    </source>
</evidence>
<organism evidence="1 2">
    <name type="scientific">Streptococcus suis</name>
    <dbReference type="NCBI Taxonomy" id="1307"/>
    <lineage>
        <taxon>Bacteria</taxon>
        <taxon>Bacillati</taxon>
        <taxon>Bacillota</taxon>
        <taxon>Bacilli</taxon>
        <taxon>Lactobacillales</taxon>
        <taxon>Streptococcaceae</taxon>
        <taxon>Streptococcus</taxon>
    </lineage>
</organism>
<dbReference type="OrthoDB" id="9956137at2"/>
<dbReference type="Proteomes" id="UP000305165">
    <property type="component" value="Unassembled WGS sequence"/>
</dbReference>
<accession>A0A4T2GIA9</accession>
<sequence>MEELSKRSESLIVEYASYAIERSETYADAIVYVNKMASLTIHGQAIKKAIQDEITKRALNSKIRL</sequence>
<gene>
    <name evidence="1" type="ORF">FAJ39_10130</name>
</gene>
<evidence type="ECO:0000313" key="2">
    <source>
        <dbReference type="Proteomes" id="UP000305165"/>
    </source>
</evidence>
<reference evidence="1 2" key="1">
    <citation type="submission" date="2019-04" db="EMBL/GenBank/DDBJ databases">
        <title>Genome analysis of Streptococcus suis strain WUSS424.</title>
        <authorList>
            <person name="Chen H."/>
            <person name="Gao X."/>
            <person name="Wu Z."/>
        </authorList>
    </citation>
    <scope>NUCLEOTIDE SEQUENCE [LARGE SCALE GENOMIC DNA]</scope>
    <source>
        <strain evidence="1 2">WUSS424</strain>
    </source>
</reference>
<dbReference type="AlphaFoldDB" id="A0A4T2GIA9"/>
<name>A0A4T2GIA9_STRSU</name>
<proteinExistence type="predicted"/>
<comment type="caution">
    <text evidence="1">The sequence shown here is derived from an EMBL/GenBank/DDBJ whole genome shotgun (WGS) entry which is preliminary data.</text>
</comment>
<dbReference type="EMBL" id="SSXO01000007">
    <property type="protein sequence ID" value="TIH98136.1"/>
    <property type="molecule type" value="Genomic_DNA"/>
</dbReference>